<reference evidence="2" key="1">
    <citation type="submission" date="2013-11" db="EMBL/GenBank/DDBJ databases">
        <title>Draft genome sequence of the broad-host-range Rhizobium sp. LPU83 strain, a member of the low-genetic diversity Oregon-like Rhizobium sp. group.</title>
        <authorList>
            <person name="Wibberg D."/>
            <person name="Puehler A."/>
            <person name="Schlueter A."/>
        </authorList>
    </citation>
    <scope>NUCLEOTIDE SEQUENCE [LARGE SCALE GENOMIC DNA]</scope>
    <source>
        <strain evidence="2">LPU83</strain>
        <plasmid evidence="2">pLPU83d</plasmid>
    </source>
</reference>
<name>W6RP34_9HYPH</name>
<keyword evidence="1" id="KW-0472">Membrane</keyword>
<dbReference type="AlphaFoldDB" id="W6RP34"/>
<sequence>MTWLRPGLWGALCGAVALAIVGFTWGGWVTNGSAQKAAGIERTSAIAAALTPYCLERAKTDPASAEIMAALKAAGTYGRSDVIKKAGWATPLGSSEPNADLAQACQIALGSAG</sequence>
<evidence type="ECO:0000313" key="2">
    <source>
        <dbReference type="EMBL" id="CDM62504.1"/>
    </source>
</evidence>
<dbReference type="KEGG" id="rhl:LPU83_pLPU83d_1134"/>
<dbReference type="PATRIC" id="fig|348824.6.peg.6839"/>
<gene>
    <name evidence="2" type="ORF">LPU83_pLPU83d_1134</name>
</gene>
<accession>W6RP34</accession>
<keyword evidence="3" id="KW-1185">Reference proteome</keyword>
<keyword evidence="1" id="KW-1133">Transmembrane helix</keyword>
<organism evidence="2 3">
    <name type="scientific">Rhizobium favelukesii</name>
    <dbReference type="NCBI Taxonomy" id="348824"/>
    <lineage>
        <taxon>Bacteria</taxon>
        <taxon>Pseudomonadati</taxon>
        <taxon>Pseudomonadota</taxon>
        <taxon>Alphaproteobacteria</taxon>
        <taxon>Hyphomicrobiales</taxon>
        <taxon>Rhizobiaceae</taxon>
        <taxon>Rhizobium/Agrobacterium group</taxon>
        <taxon>Rhizobium</taxon>
    </lineage>
</organism>
<keyword evidence="2" id="KW-0614">Plasmid</keyword>
<feature type="transmembrane region" description="Helical" evidence="1">
    <location>
        <begin position="7"/>
        <end position="28"/>
    </location>
</feature>
<protein>
    <submittedName>
        <fullName evidence="2">Uncharacterized protein</fullName>
    </submittedName>
</protein>
<dbReference type="EMBL" id="HG916855">
    <property type="protein sequence ID" value="CDM62504.1"/>
    <property type="molecule type" value="Genomic_DNA"/>
</dbReference>
<dbReference type="Proteomes" id="UP000019443">
    <property type="component" value="Plasmid pLPU83d"/>
</dbReference>
<dbReference type="RefSeq" id="WP_225040121.1">
    <property type="nucleotide sequence ID" value="NZ_HG916855.1"/>
</dbReference>
<proteinExistence type="predicted"/>
<evidence type="ECO:0000256" key="1">
    <source>
        <dbReference type="SAM" id="Phobius"/>
    </source>
</evidence>
<geneLocation type="plasmid" evidence="2 3">
    <name>pLPU83d</name>
</geneLocation>
<keyword evidence="1" id="KW-0812">Transmembrane</keyword>
<evidence type="ECO:0000313" key="3">
    <source>
        <dbReference type="Proteomes" id="UP000019443"/>
    </source>
</evidence>
<dbReference type="HOGENOM" id="CLU_145233_0_0_5"/>